<dbReference type="Proteomes" id="UP001457282">
    <property type="component" value="Unassembled WGS sequence"/>
</dbReference>
<dbReference type="InterPro" id="IPR004331">
    <property type="entry name" value="SPX_dom"/>
</dbReference>
<gene>
    <name evidence="2" type="ORF">M0R45_002702</name>
</gene>
<dbReference type="Pfam" id="PF03105">
    <property type="entry name" value="SPX"/>
    <property type="match status" value="1"/>
</dbReference>
<evidence type="ECO:0000313" key="3">
    <source>
        <dbReference type="Proteomes" id="UP001457282"/>
    </source>
</evidence>
<comment type="caution">
    <text evidence="2">The sequence shown here is derived from an EMBL/GenBank/DDBJ whole genome shotgun (WGS) entry which is preliminary data.</text>
</comment>
<accession>A0AAW1VQ90</accession>
<protein>
    <recommendedName>
        <fullName evidence="1">SPX domain-containing protein</fullName>
    </recommendedName>
</protein>
<sequence>MVAFTKILKKFDKVSNQQASASYLKAVKISRFISSDKRQETGHDPNSITMFKLTHTRGKDEVPIDAES</sequence>
<keyword evidence="3" id="KW-1185">Reference proteome</keyword>
<reference evidence="2 3" key="1">
    <citation type="journal article" date="2023" name="G3 (Bethesda)">
        <title>A chromosome-length genome assembly and annotation of blackberry (Rubus argutus, cv. 'Hillquist').</title>
        <authorList>
            <person name="Bruna T."/>
            <person name="Aryal R."/>
            <person name="Dudchenko O."/>
            <person name="Sargent D.J."/>
            <person name="Mead D."/>
            <person name="Buti M."/>
            <person name="Cavallini A."/>
            <person name="Hytonen T."/>
            <person name="Andres J."/>
            <person name="Pham M."/>
            <person name="Weisz D."/>
            <person name="Mascagni F."/>
            <person name="Usai G."/>
            <person name="Natali L."/>
            <person name="Bassil N."/>
            <person name="Fernandez G.E."/>
            <person name="Lomsadze A."/>
            <person name="Armour M."/>
            <person name="Olukolu B."/>
            <person name="Poorten T."/>
            <person name="Britton C."/>
            <person name="Davik J."/>
            <person name="Ashrafi H."/>
            <person name="Aiden E.L."/>
            <person name="Borodovsky M."/>
            <person name="Worthington M."/>
        </authorList>
    </citation>
    <scope>NUCLEOTIDE SEQUENCE [LARGE SCALE GENOMIC DNA]</scope>
    <source>
        <strain evidence="2">PI 553951</strain>
    </source>
</reference>
<proteinExistence type="predicted"/>
<dbReference type="EMBL" id="JBEDUW010000076">
    <property type="protein sequence ID" value="KAK9906229.1"/>
    <property type="molecule type" value="Genomic_DNA"/>
</dbReference>
<name>A0AAW1VQ90_RUBAR</name>
<organism evidence="2 3">
    <name type="scientific">Rubus argutus</name>
    <name type="common">Southern blackberry</name>
    <dbReference type="NCBI Taxonomy" id="59490"/>
    <lineage>
        <taxon>Eukaryota</taxon>
        <taxon>Viridiplantae</taxon>
        <taxon>Streptophyta</taxon>
        <taxon>Embryophyta</taxon>
        <taxon>Tracheophyta</taxon>
        <taxon>Spermatophyta</taxon>
        <taxon>Magnoliopsida</taxon>
        <taxon>eudicotyledons</taxon>
        <taxon>Gunneridae</taxon>
        <taxon>Pentapetalae</taxon>
        <taxon>rosids</taxon>
        <taxon>fabids</taxon>
        <taxon>Rosales</taxon>
        <taxon>Rosaceae</taxon>
        <taxon>Rosoideae</taxon>
        <taxon>Rosoideae incertae sedis</taxon>
        <taxon>Rubus</taxon>
    </lineage>
</organism>
<dbReference type="AlphaFoldDB" id="A0AAW1VQ90"/>
<evidence type="ECO:0000313" key="2">
    <source>
        <dbReference type="EMBL" id="KAK9906229.1"/>
    </source>
</evidence>
<feature type="domain" description="SPX" evidence="1">
    <location>
        <begin position="1"/>
        <end position="25"/>
    </location>
</feature>
<dbReference type="PROSITE" id="PS51382">
    <property type="entry name" value="SPX"/>
    <property type="match status" value="1"/>
</dbReference>
<evidence type="ECO:0000259" key="1">
    <source>
        <dbReference type="PROSITE" id="PS51382"/>
    </source>
</evidence>